<evidence type="ECO:0000313" key="1">
    <source>
        <dbReference type="EMBL" id="QAR34102.1"/>
    </source>
</evidence>
<sequence>MMQTEDIRFYRSKTVTDTADNGGHMDISREIISGVKFNLFPRVTSFERTNGKTRLRKAYMANRAAGAEPAFDAAVALTVPSTGGDRFYIKAASSHAETEGELTSDGWTGGGRLYADITAGDTSVQVLFEGIDYEVPEGALLMVKADSGAMFSARTAGVQWTGNVAEIELSSQASDNFAASETHAGICVELGNLEAKAENISLTSAAGTFSADGLIISNAGAAEDDWTVIFISPSAFTVSGAFTGSLPAGSTSANYQAMNTAAGDYYFAITYQSWGGSWQAGDRLTFSTRASAKGFWLKEVVPAGTEREADNFIRLDWMTD</sequence>
<evidence type="ECO:0000313" key="2">
    <source>
        <dbReference type="Proteomes" id="UP000287502"/>
    </source>
</evidence>
<dbReference type="RefSeq" id="WP_128467407.1">
    <property type="nucleotide sequence ID" value="NZ_CP035108.1"/>
</dbReference>
<accession>A0A410K160</accession>
<name>A0A410K160_9BACT</name>
<keyword evidence="2" id="KW-1185">Reference proteome</keyword>
<gene>
    <name evidence="1" type="ORF">EP073_12015</name>
</gene>
<protein>
    <submittedName>
        <fullName evidence="1">Uncharacterized protein</fullName>
    </submittedName>
</protein>
<dbReference type="KEGG" id="gtl:EP073_12015"/>
<organism evidence="1 2">
    <name type="scientific">Geovibrio thiophilus</name>
    <dbReference type="NCBI Taxonomy" id="139438"/>
    <lineage>
        <taxon>Bacteria</taxon>
        <taxon>Pseudomonadati</taxon>
        <taxon>Deferribacterota</taxon>
        <taxon>Deferribacteres</taxon>
        <taxon>Deferribacterales</taxon>
        <taxon>Geovibrionaceae</taxon>
        <taxon>Geovibrio</taxon>
    </lineage>
</organism>
<dbReference type="OrthoDB" id="8477619at2"/>
<dbReference type="EMBL" id="CP035108">
    <property type="protein sequence ID" value="QAR34102.1"/>
    <property type="molecule type" value="Genomic_DNA"/>
</dbReference>
<dbReference type="AlphaFoldDB" id="A0A410K160"/>
<reference evidence="1 2" key="1">
    <citation type="submission" date="2019-01" db="EMBL/GenBank/DDBJ databases">
        <title>Geovibrio thiophilus DSM 11263, complete genome.</title>
        <authorList>
            <person name="Spring S."/>
            <person name="Bunk B."/>
            <person name="Sproer C."/>
        </authorList>
    </citation>
    <scope>NUCLEOTIDE SEQUENCE [LARGE SCALE GENOMIC DNA]</scope>
    <source>
        <strain evidence="1 2">DSM 11263</strain>
    </source>
</reference>
<dbReference type="Proteomes" id="UP000287502">
    <property type="component" value="Chromosome"/>
</dbReference>
<proteinExistence type="predicted"/>